<feature type="region of interest" description="Disordered" evidence="1">
    <location>
        <begin position="1"/>
        <end position="22"/>
    </location>
</feature>
<reference evidence="2 3" key="1">
    <citation type="submission" date="2023-10" db="EMBL/GenBank/DDBJ databases">
        <title>Genomes of two closely related lineages of the louse Polyplax serrata with different host specificities.</title>
        <authorList>
            <person name="Martinu J."/>
            <person name="Tarabai H."/>
            <person name="Stefka J."/>
            <person name="Hypsa V."/>
        </authorList>
    </citation>
    <scope>NUCLEOTIDE SEQUENCE [LARGE SCALE GENOMIC DNA]</scope>
    <source>
        <strain evidence="2">HR10_N</strain>
    </source>
</reference>
<proteinExistence type="predicted"/>
<gene>
    <name evidence="2" type="ORF">RUM43_015112</name>
</gene>
<dbReference type="Proteomes" id="UP001372834">
    <property type="component" value="Unassembled WGS sequence"/>
</dbReference>
<comment type="caution">
    <text evidence="2">The sequence shown here is derived from an EMBL/GenBank/DDBJ whole genome shotgun (WGS) entry which is preliminary data.</text>
</comment>
<dbReference type="AlphaFoldDB" id="A0AAN8RZ64"/>
<name>A0AAN8RZ64_POLSC</name>
<sequence>MSRQPMVVLSTSESDDDDGTTSRAAFRYLSEKVLEMPAPRRLRGRPRKEVGGGRSPEEDLTWRAKRQKLQRAASEVETEATLDEALRGLRADAFSSATLAELQTIVYAAIKVVVRVATTSQNLKATEDRQNIENKYGVTDDSAVDKLFGGVECGESGFAALVPCLVQRVRSNTFDIPYDVQNLLMSVPQIPLSMYTILHCFGVTHTPDDYYPIPRTPQVTEVKYLTTVRPHKIVKDPWLVDHYAKDCLKQLLGSDIVSEFGKYSRSYYTEEGHYHNLWKYDSQTTHPVQSIPWDDLKSVPFIPSSSSGWRYVGKKGAPGNHEKAISRAVLSLNWWLQTEQGIPETPFRYNPDLAWTRTQLCTIDSPKIRHVWGKAFHNLILEGMTTAPLIREY</sequence>
<accession>A0AAN8RZ64</accession>
<evidence type="ECO:0000256" key="1">
    <source>
        <dbReference type="SAM" id="MobiDB-lite"/>
    </source>
</evidence>
<feature type="region of interest" description="Disordered" evidence="1">
    <location>
        <begin position="37"/>
        <end position="60"/>
    </location>
</feature>
<dbReference type="EMBL" id="JAWJWE010000059">
    <property type="protein sequence ID" value="KAK6616777.1"/>
    <property type="molecule type" value="Genomic_DNA"/>
</dbReference>
<evidence type="ECO:0000313" key="2">
    <source>
        <dbReference type="EMBL" id="KAK6616777.1"/>
    </source>
</evidence>
<organism evidence="2 3">
    <name type="scientific">Polyplax serrata</name>
    <name type="common">Common mouse louse</name>
    <dbReference type="NCBI Taxonomy" id="468196"/>
    <lineage>
        <taxon>Eukaryota</taxon>
        <taxon>Metazoa</taxon>
        <taxon>Ecdysozoa</taxon>
        <taxon>Arthropoda</taxon>
        <taxon>Hexapoda</taxon>
        <taxon>Insecta</taxon>
        <taxon>Pterygota</taxon>
        <taxon>Neoptera</taxon>
        <taxon>Paraneoptera</taxon>
        <taxon>Psocodea</taxon>
        <taxon>Troctomorpha</taxon>
        <taxon>Phthiraptera</taxon>
        <taxon>Anoplura</taxon>
        <taxon>Polyplacidae</taxon>
        <taxon>Polyplax</taxon>
    </lineage>
</organism>
<feature type="compositionally biased region" description="Basic and acidic residues" evidence="1">
    <location>
        <begin position="47"/>
        <end position="60"/>
    </location>
</feature>
<protein>
    <submittedName>
        <fullName evidence="2">Uncharacterized protein</fullName>
    </submittedName>
</protein>
<evidence type="ECO:0000313" key="3">
    <source>
        <dbReference type="Proteomes" id="UP001372834"/>
    </source>
</evidence>